<feature type="signal peptide" evidence="1">
    <location>
        <begin position="1"/>
        <end position="21"/>
    </location>
</feature>
<dbReference type="OrthoDB" id="6311246at2"/>
<dbReference type="Proteomes" id="UP000306719">
    <property type="component" value="Unassembled WGS sequence"/>
</dbReference>
<organism evidence="2 3">
    <name type="scientific">Pseudoalteromonas rubra</name>
    <dbReference type="NCBI Taxonomy" id="43658"/>
    <lineage>
        <taxon>Bacteria</taxon>
        <taxon>Pseudomonadati</taxon>
        <taxon>Pseudomonadota</taxon>
        <taxon>Gammaproteobacteria</taxon>
        <taxon>Alteromonadales</taxon>
        <taxon>Pseudoalteromonadaceae</taxon>
        <taxon>Pseudoalteromonas</taxon>
    </lineage>
</organism>
<reference evidence="2 3" key="1">
    <citation type="submission" date="2018-01" db="EMBL/GenBank/DDBJ databases">
        <authorList>
            <person name="Paulsen S."/>
            <person name="Gram L.K."/>
        </authorList>
    </citation>
    <scope>NUCLEOTIDE SEQUENCE [LARGE SCALE GENOMIC DNA]</scope>
    <source>
        <strain evidence="2 3">S2599</strain>
    </source>
</reference>
<accession>A0A5S3X691</accession>
<evidence type="ECO:0000256" key="1">
    <source>
        <dbReference type="SAM" id="SignalP"/>
    </source>
</evidence>
<dbReference type="AlphaFoldDB" id="A0A5S3X691"/>
<feature type="chain" id="PRO_5024364989" evidence="1">
    <location>
        <begin position="22"/>
        <end position="111"/>
    </location>
</feature>
<protein>
    <submittedName>
        <fullName evidence="2">Uncharacterized protein</fullName>
    </submittedName>
</protein>
<proteinExistence type="predicted"/>
<sequence>MKKLSLLAASAALVLSASANAAHWCEAFIERVVPNSMGITVYSTSAYDGRTLDVMHKDYDDSNFGGIYMRALDAQKYRYKVRLYPVEAKGEEDGARCDDGVKDYLRTIYRP</sequence>
<reference evidence="3" key="2">
    <citation type="submission" date="2019-06" db="EMBL/GenBank/DDBJ databases">
        <title>Co-occurence of chitin degradation, pigmentation and bioactivity in marine Pseudoalteromonas.</title>
        <authorList>
            <person name="Sonnenschein E.C."/>
            <person name="Bech P.K."/>
        </authorList>
    </citation>
    <scope>NUCLEOTIDE SEQUENCE [LARGE SCALE GENOMIC DNA]</scope>
    <source>
        <strain evidence="3">S2599</strain>
    </source>
</reference>
<comment type="caution">
    <text evidence="2">The sequence shown here is derived from an EMBL/GenBank/DDBJ whole genome shotgun (WGS) entry which is preliminary data.</text>
</comment>
<keyword evidence="1" id="KW-0732">Signal</keyword>
<evidence type="ECO:0000313" key="2">
    <source>
        <dbReference type="EMBL" id="TMP39263.1"/>
    </source>
</evidence>
<dbReference type="EMBL" id="PNCJ01000005">
    <property type="protein sequence ID" value="TMP39263.1"/>
    <property type="molecule type" value="Genomic_DNA"/>
</dbReference>
<name>A0A5S3X691_9GAMM</name>
<gene>
    <name evidence="2" type="ORF">CWB98_01360</name>
</gene>
<dbReference type="RefSeq" id="WP_138543185.1">
    <property type="nucleotide sequence ID" value="NZ_PNCJ01000005.1"/>
</dbReference>
<evidence type="ECO:0000313" key="3">
    <source>
        <dbReference type="Proteomes" id="UP000306719"/>
    </source>
</evidence>